<gene>
    <name evidence="4" type="ORF">Y1Q_0009972</name>
</gene>
<dbReference type="STRING" id="8496.A0A151MXB8"/>
<dbReference type="Pfam" id="PF17919">
    <property type="entry name" value="RT_RNaseH_2"/>
    <property type="match status" value="1"/>
</dbReference>
<dbReference type="FunFam" id="3.10.20.370:FF:000001">
    <property type="entry name" value="Retrovirus-related Pol polyprotein from transposon 17.6-like protein"/>
    <property type="match status" value="1"/>
</dbReference>
<dbReference type="SUPFAM" id="SSF56672">
    <property type="entry name" value="DNA/RNA polymerases"/>
    <property type="match status" value="1"/>
</dbReference>
<dbReference type="Proteomes" id="UP000050525">
    <property type="component" value="Unassembled WGS sequence"/>
</dbReference>
<proteinExistence type="inferred from homology"/>
<evidence type="ECO:0000313" key="4">
    <source>
        <dbReference type="EMBL" id="KYO29203.1"/>
    </source>
</evidence>
<dbReference type="GO" id="GO:0004523">
    <property type="term" value="F:RNA-DNA hybrid ribonuclease activity"/>
    <property type="evidence" value="ECO:0007669"/>
    <property type="project" value="UniProtKB-EC"/>
</dbReference>
<dbReference type="CDD" id="cd09274">
    <property type="entry name" value="RNase_HI_RT_Ty3"/>
    <property type="match status" value="1"/>
</dbReference>
<dbReference type="InterPro" id="IPR043502">
    <property type="entry name" value="DNA/RNA_pol_sf"/>
</dbReference>
<dbReference type="InterPro" id="IPR051320">
    <property type="entry name" value="Viral_Replic_Matur_Polypro"/>
</dbReference>
<dbReference type="InterPro" id="IPR043128">
    <property type="entry name" value="Rev_trsase/Diguanyl_cyclase"/>
</dbReference>
<feature type="domain" description="Reverse transcriptase" evidence="3">
    <location>
        <begin position="1"/>
        <end position="191"/>
    </location>
</feature>
<dbReference type="Gene3D" id="3.10.20.370">
    <property type="match status" value="1"/>
</dbReference>
<accession>A0A151MXB8</accession>
<comment type="similarity">
    <text evidence="1">Belongs to the beta type-B retroviral polymerase family. HERV class-II K(HML-2) pol subfamily.</text>
</comment>
<dbReference type="AlphaFoldDB" id="A0A151MXB8"/>
<dbReference type="Gene3D" id="3.30.70.270">
    <property type="match status" value="2"/>
</dbReference>
<organism evidence="4 5">
    <name type="scientific">Alligator mississippiensis</name>
    <name type="common">American alligator</name>
    <dbReference type="NCBI Taxonomy" id="8496"/>
    <lineage>
        <taxon>Eukaryota</taxon>
        <taxon>Metazoa</taxon>
        <taxon>Chordata</taxon>
        <taxon>Craniata</taxon>
        <taxon>Vertebrata</taxon>
        <taxon>Euteleostomi</taxon>
        <taxon>Archelosauria</taxon>
        <taxon>Archosauria</taxon>
        <taxon>Crocodylia</taxon>
        <taxon>Alligatoridae</taxon>
        <taxon>Alligatorinae</taxon>
        <taxon>Alligator</taxon>
    </lineage>
</organism>
<keyword evidence="5" id="KW-1185">Reference proteome</keyword>
<evidence type="ECO:0000256" key="1">
    <source>
        <dbReference type="ARBA" id="ARBA00010879"/>
    </source>
</evidence>
<protein>
    <recommendedName>
        <fullName evidence="2">ribonuclease H</fullName>
        <ecNumber evidence="2">3.1.26.4</ecNumber>
    </recommendedName>
</protein>
<sequence length="409" mass="46657">MGEVWWHLQEFLNHKIIRESKSPYASSIVIVCKKNGNLQMCIDYRVLNTHMVVDQYTVPLVQEALDCLGGSKWFTVLGPCSGYYQIPLREADKEKTAFICPLGFFQFEYTLQGISGAPAMFQHLMEKVVRDMHLTQVLVYLDDLIVFGKTLEEHDERLLHVLDHLEAAGLKLLLDKCKFCQASVKYVGHIISQNGVRTDPEKVKAVTTWQCPSNYGELKRFLGFTGFYRRFVPDYEAITRPPNQLTRGYQIGKSSKKRGAQDPTQGVQKVCSPSEPFGLWWEAHCEDAFHEIIRCFTEAPMLVYPDSNWPFILHTNASLSGLGVVLYQLHEGRQHPVAYASRSLVPSETRYPAHKLEFLALKWAVTEKFRDHLYGTTFQVWTDNNPLTYILTSAKLDGTGLLWVAALAD</sequence>
<dbReference type="PROSITE" id="PS50878">
    <property type="entry name" value="RT_POL"/>
    <property type="match status" value="1"/>
</dbReference>
<evidence type="ECO:0000313" key="5">
    <source>
        <dbReference type="Proteomes" id="UP000050525"/>
    </source>
</evidence>
<evidence type="ECO:0000259" key="3">
    <source>
        <dbReference type="PROSITE" id="PS50878"/>
    </source>
</evidence>
<dbReference type="EC" id="3.1.26.4" evidence="2"/>
<dbReference type="CDD" id="cd01647">
    <property type="entry name" value="RT_LTR"/>
    <property type="match status" value="1"/>
</dbReference>
<evidence type="ECO:0000256" key="2">
    <source>
        <dbReference type="ARBA" id="ARBA00012180"/>
    </source>
</evidence>
<dbReference type="PANTHER" id="PTHR33064:SF37">
    <property type="entry name" value="RIBONUCLEASE H"/>
    <property type="match status" value="1"/>
</dbReference>
<reference evidence="4 5" key="1">
    <citation type="journal article" date="2012" name="Genome Biol.">
        <title>Sequencing three crocodilian genomes to illuminate the evolution of archosaurs and amniotes.</title>
        <authorList>
            <person name="St John J.A."/>
            <person name="Braun E.L."/>
            <person name="Isberg S.R."/>
            <person name="Miles L.G."/>
            <person name="Chong A.Y."/>
            <person name="Gongora J."/>
            <person name="Dalzell P."/>
            <person name="Moran C."/>
            <person name="Bed'hom B."/>
            <person name="Abzhanov A."/>
            <person name="Burgess S.C."/>
            <person name="Cooksey A.M."/>
            <person name="Castoe T.A."/>
            <person name="Crawford N.G."/>
            <person name="Densmore L.D."/>
            <person name="Drew J.C."/>
            <person name="Edwards S.V."/>
            <person name="Faircloth B.C."/>
            <person name="Fujita M.K."/>
            <person name="Greenwold M.J."/>
            <person name="Hoffmann F.G."/>
            <person name="Howard J.M."/>
            <person name="Iguchi T."/>
            <person name="Janes D.E."/>
            <person name="Khan S.Y."/>
            <person name="Kohno S."/>
            <person name="de Koning A.J."/>
            <person name="Lance S.L."/>
            <person name="McCarthy F.M."/>
            <person name="McCormack J.E."/>
            <person name="Merchant M.E."/>
            <person name="Peterson D.G."/>
            <person name="Pollock D.D."/>
            <person name="Pourmand N."/>
            <person name="Raney B.J."/>
            <person name="Roessler K.A."/>
            <person name="Sanford J.R."/>
            <person name="Sawyer R.H."/>
            <person name="Schmidt C.J."/>
            <person name="Triplett E.W."/>
            <person name="Tuberville T.D."/>
            <person name="Venegas-Anaya M."/>
            <person name="Howard J.T."/>
            <person name="Jarvis E.D."/>
            <person name="Guillette L.J.Jr."/>
            <person name="Glenn T.C."/>
            <person name="Green R.E."/>
            <person name="Ray D.A."/>
        </authorList>
    </citation>
    <scope>NUCLEOTIDE SEQUENCE [LARGE SCALE GENOMIC DNA]</scope>
    <source>
        <strain evidence="4">KSC_2009_1</strain>
    </source>
</reference>
<dbReference type="InterPro" id="IPR000477">
    <property type="entry name" value="RT_dom"/>
</dbReference>
<dbReference type="InterPro" id="IPR041577">
    <property type="entry name" value="RT_RNaseH_2"/>
</dbReference>
<dbReference type="Pfam" id="PF00078">
    <property type="entry name" value="RVT_1"/>
    <property type="match status" value="1"/>
</dbReference>
<dbReference type="PANTHER" id="PTHR33064">
    <property type="entry name" value="POL PROTEIN"/>
    <property type="match status" value="1"/>
</dbReference>
<name>A0A151MXB8_ALLMI</name>
<dbReference type="EMBL" id="AKHW03004724">
    <property type="protein sequence ID" value="KYO29203.1"/>
    <property type="molecule type" value="Genomic_DNA"/>
</dbReference>
<dbReference type="Gene3D" id="3.10.10.10">
    <property type="entry name" value="HIV Type 1 Reverse Transcriptase, subunit A, domain 1"/>
    <property type="match status" value="1"/>
</dbReference>
<comment type="caution">
    <text evidence="4">The sequence shown here is derived from an EMBL/GenBank/DDBJ whole genome shotgun (WGS) entry which is preliminary data.</text>
</comment>